<sequence>MSDTLTEDFADASATTLVEALARGRVTALELAEAAIARIEARDGPLNAVVVRNFDQARAAARAADAALARGERRPLLGVPMTVKESNWVEGQPTTWGMDFWKGWRAPKDGVAVSRLKAAGAVILGQTNVPPMLADLQSDNPVYGRTNNPWDLSRTCGGSSGGAAAAVAAGMVPLEAGSDIGGSIRIPSAFCGVFGHKATYGLIPLAGHTPPGIEGVDTPLAVMGPIARTAADLTLGFDVMAGPVGMEAVGWRLDLPKARHDRLADFHVLILDQHPRAALDDEIRQALHDLGDRLEADGAKVARGSELIPDLDAMHRTYMGVLNTAITRGAPNAAPISAHEYMALLDAQLAFRKQWAELFETFDVVLAPAHMTTAFAHEPNPDMRARRLTINGREEVYFDTLAWSGLATLPLLPATAAPIGQSRGGLPIGIQIIGPYLEDRTTIAFAGLIEQAYGGFRAPPGY</sequence>
<dbReference type="KEGG" id="cmb:CSW64_12070"/>
<evidence type="ECO:0000313" key="3">
    <source>
        <dbReference type="Proteomes" id="UP000228945"/>
    </source>
</evidence>
<protein>
    <submittedName>
        <fullName evidence="2">Amidase</fullName>
    </submittedName>
</protein>
<keyword evidence="3" id="KW-1185">Reference proteome</keyword>
<dbReference type="PANTHER" id="PTHR43372">
    <property type="entry name" value="FATTY-ACID AMIDE HYDROLASE"/>
    <property type="match status" value="1"/>
</dbReference>
<dbReference type="Gene3D" id="3.90.1300.10">
    <property type="entry name" value="Amidase signature (AS) domain"/>
    <property type="match status" value="1"/>
</dbReference>
<organism evidence="2 3">
    <name type="scientific">Caulobacter mirabilis</name>
    <dbReference type="NCBI Taxonomy" id="69666"/>
    <lineage>
        <taxon>Bacteria</taxon>
        <taxon>Pseudomonadati</taxon>
        <taxon>Pseudomonadota</taxon>
        <taxon>Alphaproteobacteria</taxon>
        <taxon>Caulobacterales</taxon>
        <taxon>Caulobacteraceae</taxon>
        <taxon>Caulobacter</taxon>
    </lineage>
</organism>
<evidence type="ECO:0000313" key="2">
    <source>
        <dbReference type="EMBL" id="ATQ43095.1"/>
    </source>
</evidence>
<gene>
    <name evidence="2" type="ORF">CSW64_12070</name>
</gene>
<accession>A0A2D2AYN7</accession>
<reference evidence="2 3" key="1">
    <citation type="submission" date="2017-10" db="EMBL/GenBank/DDBJ databases">
        <title>Genome sequence of Caulobacter mirabilis FWC38.</title>
        <authorList>
            <person name="Fiebig A."/>
            <person name="Crosson S."/>
        </authorList>
    </citation>
    <scope>NUCLEOTIDE SEQUENCE [LARGE SCALE GENOMIC DNA]</scope>
    <source>
        <strain evidence="2 3">FWC 38</strain>
    </source>
</reference>
<evidence type="ECO:0000259" key="1">
    <source>
        <dbReference type="Pfam" id="PF01425"/>
    </source>
</evidence>
<dbReference type="InterPro" id="IPR036928">
    <property type="entry name" value="AS_sf"/>
</dbReference>
<feature type="domain" description="Amidase" evidence="1">
    <location>
        <begin position="340"/>
        <end position="442"/>
    </location>
</feature>
<proteinExistence type="predicted"/>
<dbReference type="EMBL" id="CP024201">
    <property type="protein sequence ID" value="ATQ43095.1"/>
    <property type="molecule type" value="Genomic_DNA"/>
</dbReference>
<dbReference type="OrthoDB" id="9814821at2"/>
<dbReference type="InterPro" id="IPR052739">
    <property type="entry name" value="FAAH2"/>
</dbReference>
<dbReference type="InterPro" id="IPR023631">
    <property type="entry name" value="Amidase_dom"/>
</dbReference>
<dbReference type="Pfam" id="PF01425">
    <property type="entry name" value="Amidase"/>
    <property type="match status" value="2"/>
</dbReference>
<dbReference type="GO" id="GO:0012505">
    <property type="term" value="C:endomembrane system"/>
    <property type="evidence" value="ECO:0007669"/>
    <property type="project" value="TreeGrafter"/>
</dbReference>
<name>A0A2D2AYN7_9CAUL</name>
<dbReference type="RefSeq" id="WP_099622346.1">
    <property type="nucleotide sequence ID" value="NZ_CP024201.1"/>
</dbReference>
<feature type="domain" description="Amidase" evidence="1">
    <location>
        <begin position="30"/>
        <end position="322"/>
    </location>
</feature>
<dbReference type="PANTHER" id="PTHR43372:SF4">
    <property type="entry name" value="FATTY-ACID AMIDE HYDROLASE 2"/>
    <property type="match status" value="1"/>
</dbReference>
<dbReference type="SUPFAM" id="SSF75304">
    <property type="entry name" value="Amidase signature (AS) enzymes"/>
    <property type="match status" value="1"/>
</dbReference>
<dbReference type="AlphaFoldDB" id="A0A2D2AYN7"/>
<dbReference type="Proteomes" id="UP000228945">
    <property type="component" value="Chromosome"/>
</dbReference>